<dbReference type="GO" id="GO:0051301">
    <property type="term" value="P:cell division"/>
    <property type="evidence" value="ECO:0007669"/>
    <property type="project" value="UniProtKB-KW"/>
</dbReference>
<keyword evidence="18" id="KW-1185">Reference proteome</keyword>
<evidence type="ECO:0000256" key="6">
    <source>
        <dbReference type="ARBA" id="ARBA00022984"/>
    </source>
</evidence>
<organism evidence="17 18">
    <name type="scientific">Amphiplicatus metriothermophilus</name>
    <dbReference type="NCBI Taxonomy" id="1519374"/>
    <lineage>
        <taxon>Bacteria</taxon>
        <taxon>Pseudomonadati</taxon>
        <taxon>Pseudomonadota</taxon>
        <taxon>Alphaproteobacteria</taxon>
        <taxon>Parvularculales</taxon>
        <taxon>Parvularculaceae</taxon>
        <taxon>Amphiplicatus</taxon>
    </lineage>
</organism>
<keyword evidence="4 16" id="KW-0812">Transmembrane</keyword>
<accession>A0A239PSQ1</accession>
<evidence type="ECO:0000256" key="3">
    <source>
        <dbReference type="ARBA" id="ARBA00022679"/>
    </source>
</evidence>
<evidence type="ECO:0000256" key="1">
    <source>
        <dbReference type="ARBA" id="ARBA00004141"/>
    </source>
</evidence>
<evidence type="ECO:0000256" key="7">
    <source>
        <dbReference type="ARBA" id="ARBA00022989"/>
    </source>
</evidence>
<feature type="transmembrane region" description="Helical" evidence="16">
    <location>
        <begin position="62"/>
        <end position="79"/>
    </location>
</feature>
<evidence type="ECO:0000256" key="12">
    <source>
        <dbReference type="ARBA" id="ARBA00041185"/>
    </source>
</evidence>
<evidence type="ECO:0000256" key="2">
    <source>
        <dbReference type="ARBA" id="ARBA00022676"/>
    </source>
</evidence>
<keyword evidence="17" id="KW-0132">Cell division</keyword>
<evidence type="ECO:0000313" key="18">
    <source>
        <dbReference type="Proteomes" id="UP000198346"/>
    </source>
</evidence>
<dbReference type="RefSeq" id="WP_089412199.1">
    <property type="nucleotide sequence ID" value="NZ_FZQA01000003.1"/>
</dbReference>
<dbReference type="GO" id="GO:0008955">
    <property type="term" value="F:peptidoglycan glycosyltransferase activity"/>
    <property type="evidence" value="ECO:0007669"/>
    <property type="project" value="UniProtKB-EC"/>
</dbReference>
<dbReference type="EMBL" id="FZQA01000003">
    <property type="protein sequence ID" value="SNT73321.1"/>
    <property type="molecule type" value="Genomic_DNA"/>
</dbReference>
<dbReference type="GO" id="GO:0008360">
    <property type="term" value="P:regulation of cell shape"/>
    <property type="evidence" value="ECO:0007669"/>
    <property type="project" value="UniProtKB-KW"/>
</dbReference>
<feature type="transmembrane region" description="Helical" evidence="16">
    <location>
        <begin position="175"/>
        <end position="195"/>
    </location>
</feature>
<evidence type="ECO:0000256" key="11">
    <source>
        <dbReference type="ARBA" id="ARBA00038053"/>
    </source>
</evidence>
<keyword evidence="5" id="KW-0133">Cell shape</keyword>
<name>A0A239PSQ1_9PROT</name>
<feature type="transmembrane region" description="Helical" evidence="16">
    <location>
        <begin position="149"/>
        <end position="168"/>
    </location>
</feature>
<gene>
    <name evidence="17" type="ORF">SAMN06297382_1719</name>
</gene>
<dbReference type="GO" id="GO:0015648">
    <property type="term" value="F:lipid-linked peptidoglycan transporter activity"/>
    <property type="evidence" value="ECO:0007669"/>
    <property type="project" value="TreeGrafter"/>
</dbReference>
<dbReference type="GO" id="GO:0009252">
    <property type="term" value="P:peptidoglycan biosynthetic process"/>
    <property type="evidence" value="ECO:0007669"/>
    <property type="project" value="UniProtKB-KW"/>
</dbReference>
<dbReference type="EC" id="2.4.99.28" evidence="14"/>
<evidence type="ECO:0000256" key="13">
    <source>
        <dbReference type="ARBA" id="ARBA00041418"/>
    </source>
</evidence>
<dbReference type="InterPro" id="IPR001182">
    <property type="entry name" value="FtsW/RodA"/>
</dbReference>
<evidence type="ECO:0000256" key="5">
    <source>
        <dbReference type="ARBA" id="ARBA00022960"/>
    </source>
</evidence>
<evidence type="ECO:0000256" key="9">
    <source>
        <dbReference type="ARBA" id="ARBA00032370"/>
    </source>
</evidence>
<sequence length="379" mass="39939">MRALSSSNHSPAALWWRSVDQVGLLLVGLIASIGVALLFAAGPAAAARLGIASSFHFPLRQLVFLVPAFALMIGVSMLTPLQARRLGVVLFLAAAALMLAALLFAPEINGAKRWIALGSFSLQPSELAKPGFVVAASWMLAEGARNPRFPGAAITAGLYALLMALLILQPDYGQAALVTALWLVMLFVVFGWSWWMIAVGLAGAGSIAGGYFFSPHIARRIEAFLDPAAGETYQVDKALQAIAHGGWFGRGSQGASVKYQLPDAHTDFIYAVAGEEYGFILCAGILALFGALVVRFYARAASLSSLFAQSAVCGLAAMIGLQSFINIAVNLRALPAKGMTLPFISYGGSSLLATGLAFGLIFALSRRHGPAARRKEIMP</sequence>
<feature type="transmembrane region" description="Helical" evidence="16">
    <location>
        <begin position="343"/>
        <end position="365"/>
    </location>
</feature>
<evidence type="ECO:0000256" key="10">
    <source>
        <dbReference type="ARBA" id="ARBA00033270"/>
    </source>
</evidence>
<dbReference type="PANTHER" id="PTHR30474">
    <property type="entry name" value="CELL CYCLE PROTEIN"/>
    <property type="match status" value="1"/>
</dbReference>
<dbReference type="PANTHER" id="PTHR30474:SF2">
    <property type="entry name" value="PEPTIDOGLYCAN GLYCOSYLTRANSFERASE FTSW-RELATED"/>
    <property type="match status" value="1"/>
</dbReference>
<proteinExistence type="inferred from homology"/>
<comment type="similarity">
    <text evidence="11">Belongs to the SEDS family. FtsW subfamily.</text>
</comment>
<keyword evidence="8 16" id="KW-0472">Membrane</keyword>
<dbReference type="Pfam" id="PF01098">
    <property type="entry name" value="FTSW_RODA_SPOVE"/>
    <property type="match status" value="1"/>
</dbReference>
<dbReference type="GO" id="GO:0032153">
    <property type="term" value="C:cell division site"/>
    <property type="evidence" value="ECO:0007669"/>
    <property type="project" value="TreeGrafter"/>
</dbReference>
<keyword evidence="2" id="KW-0328">Glycosyltransferase</keyword>
<feature type="transmembrane region" description="Helical" evidence="16">
    <location>
        <begin position="310"/>
        <end position="331"/>
    </location>
</feature>
<comment type="catalytic activity">
    <reaction evidence="15">
        <text>[GlcNAc-(1-&gt;4)-Mur2Ac(oyl-L-Ala-gamma-D-Glu-L-Lys-D-Ala-D-Ala)](n)-di-trans,octa-cis-undecaprenyl diphosphate + beta-D-GlcNAc-(1-&gt;4)-Mur2Ac(oyl-L-Ala-gamma-D-Glu-L-Lys-D-Ala-D-Ala)-di-trans,octa-cis-undecaprenyl diphosphate = [GlcNAc-(1-&gt;4)-Mur2Ac(oyl-L-Ala-gamma-D-Glu-L-Lys-D-Ala-D-Ala)](n+1)-di-trans,octa-cis-undecaprenyl diphosphate + di-trans,octa-cis-undecaprenyl diphosphate + H(+)</text>
        <dbReference type="Rhea" id="RHEA:23708"/>
        <dbReference type="Rhea" id="RHEA-COMP:9602"/>
        <dbReference type="Rhea" id="RHEA-COMP:9603"/>
        <dbReference type="ChEBI" id="CHEBI:15378"/>
        <dbReference type="ChEBI" id="CHEBI:58405"/>
        <dbReference type="ChEBI" id="CHEBI:60033"/>
        <dbReference type="ChEBI" id="CHEBI:78435"/>
        <dbReference type="EC" id="2.4.99.28"/>
    </reaction>
</comment>
<evidence type="ECO:0000256" key="14">
    <source>
        <dbReference type="ARBA" id="ARBA00044770"/>
    </source>
</evidence>
<dbReference type="Proteomes" id="UP000198346">
    <property type="component" value="Unassembled WGS sequence"/>
</dbReference>
<keyword evidence="17" id="KW-0131">Cell cycle</keyword>
<keyword evidence="3" id="KW-0808">Transferase</keyword>
<evidence type="ECO:0000256" key="4">
    <source>
        <dbReference type="ARBA" id="ARBA00022692"/>
    </source>
</evidence>
<comment type="subcellular location">
    <subcellularLocation>
        <location evidence="1">Membrane</location>
        <topology evidence="1">Multi-pass membrane protein</topology>
    </subcellularLocation>
</comment>
<reference evidence="17 18" key="1">
    <citation type="submission" date="2017-07" db="EMBL/GenBank/DDBJ databases">
        <authorList>
            <person name="Sun Z.S."/>
            <person name="Albrecht U."/>
            <person name="Echele G."/>
            <person name="Lee C.C."/>
        </authorList>
    </citation>
    <scope>NUCLEOTIDE SEQUENCE [LARGE SCALE GENOMIC DNA]</scope>
    <source>
        <strain evidence="17 18">CGMCC 1.12710</strain>
    </source>
</reference>
<feature type="transmembrane region" description="Helical" evidence="16">
    <location>
        <begin position="277"/>
        <end position="298"/>
    </location>
</feature>
<protein>
    <recommendedName>
        <fullName evidence="12">Probable peptidoglycan glycosyltransferase FtsW</fullName>
        <ecNumber evidence="14">2.4.99.28</ecNumber>
    </recommendedName>
    <alternativeName>
        <fullName evidence="13">Cell division protein FtsW</fullName>
    </alternativeName>
    <alternativeName>
        <fullName evidence="10">Cell wall polymerase</fullName>
    </alternativeName>
    <alternativeName>
        <fullName evidence="9">Peptidoglycan polymerase</fullName>
    </alternativeName>
</protein>
<feature type="transmembrane region" description="Helical" evidence="16">
    <location>
        <begin position="86"/>
        <end position="105"/>
    </location>
</feature>
<evidence type="ECO:0000256" key="15">
    <source>
        <dbReference type="ARBA" id="ARBA00049902"/>
    </source>
</evidence>
<evidence type="ECO:0000313" key="17">
    <source>
        <dbReference type="EMBL" id="SNT73321.1"/>
    </source>
</evidence>
<dbReference type="OrthoDB" id="9768187at2"/>
<evidence type="ECO:0000256" key="16">
    <source>
        <dbReference type="SAM" id="Phobius"/>
    </source>
</evidence>
<dbReference type="GO" id="GO:0005886">
    <property type="term" value="C:plasma membrane"/>
    <property type="evidence" value="ECO:0007669"/>
    <property type="project" value="TreeGrafter"/>
</dbReference>
<dbReference type="AlphaFoldDB" id="A0A239PSQ1"/>
<keyword evidence="6" id="KW-0573">Peptidoglycan synthesis</keyword>
<evidence type="ECO:0000256" key="8">
    <source>
        <dbReference type="ARBA" id="ARBA00023136"/>
    </source>
</evidence>
<keyword evidence="7 16" id="KW-1133">Transmembrane helix</keyword>